<dbReference type="GO" id="GO:0003677">
    <property type="term" value="F:DNA binding"/>
    <property type="evidence" value="ECO:0007669"/>
    <property type="project" value="UniProtKB-KW"/>
</dbReference>
<dbReference type="KEGG" id="amuc:Pan181_12280"/>
<organism evidence="3 4">
    <name type="scientific">Aeoliella mucimassa</name>
    <dbReference type="NCBI Taxonomy" id="2527972"/>
    <lineage>
        <taxon>Bacteria</taxon>
        <taxon>Pseudomonadati</taxon>
        <taxon>Planctomycetota</taxon>
        <taxon>Planctomycetia</taxon>
        <taxon>Pirellulales</taxon>
        <taxon>Lacipirellulaceae</taxon>
        <taxon>Aeoliella</taxon>
    </lineage>
</organism>
<dbReference type="InterPro" id="IPR013096">
    <property type="entry name" value="Cupin_2"/>
</dbReference>
<dbReference type="SUPFAM" id="SSF47413">
    <property type="entry name" value="lambda repressor-like DNA-binding domains"/>
    <property type="match status" value="1"/>
</dbReference>
<dbReference type="InterPro" id="IPR050807">
    <property type="entry name" value="TransReg_Diox_bact_type"/>
</dbReference>
<feature type="domain" description="HTH cro/C1-type" evidence="2">
    <location>
        <begin position="1"/>
        <end position="46"/>
    </location>
</feature>
<evidence type="ECO:0000259" key="2">
    <source>
        <dbReference type="PROSITE" id="PS50943"/>
    </source>
</evidence>
<dbReference type="InterPro" id="IPR014710">
    <property type="entry name" value="RmlC-like_jellyroll"/>
</dbReference>
<dbReference type="CDD" id="cd00093">
    <property type="entry name" value="HTH_XRE"/>
    <property type="match status" value="1"/>
</dbReference>
<sequence length="168" mass="18368">MTIEQLAAGTGLTRSWLSKVENFRVTPSLPALFKIAASLGTPLSELLEGLEAGPELCIVRKGEGKEFDRDPSPGNNIHYESLAHGHQSRAMEPFLLTIPPHGGRAQLLPHQGEEFLLVLSGQVSFDYGEDQFVLDAGDSLYFNGSTPHRVYNPSKKAAQVLCVFYVTN</sequence>
<dbReference type="SUPFAM" id="SSF51182">
    <property type="entry name" value="RmlC-like cupins"/>
    <property type="match status" value="1"/>
</dbReference>
<keyword evidence="1" id="KW-0238">DNA-binding</keyword>
<dbReference type="Gene3D" id="2.60.120.10">
    <property type="entry name" value="Jelly Rolls"/>
    <property type="match status" value="1"/>
</dbReference>
<evidence type="ECO:0000313" key="4">
    <source>
        <dbReference type="Proteomes" id="UP000315750"/>
    </source>
</evidence>
<dbReference type="Pfam" id="PF01381">
    <property type="entry name" value="HTH_3"/>
    <property type="match status" value="1"/>
</dbReference>
<dbReference type="Pfam" id="PF07883">
    <property type="entry name" value="Cupin_2"/>
    <property type="match status" value="1"/>
</dbReference>
<evidence type="ECO:0000256" key="1">
    <source>
        <dbReference type="ARBA" id="ARBA00023125"/>
    </source>
</evidence>
<dbReference type="GO" id="GO:0005829">
    <property type="term" value="C:cytosol"/>
    <property type="evidence" value="ECO:0007669"/>
    <property type="project" value="TreeGrafter"/>
</dbReference>
<dbReference type="CDD" id="cd02209">
    <property type="entry name" value="cupin_XRE_C"/>
    <property type="match status" value="1"/>
</dbReference>
<dbReference type="PANTHER" id="PTHR46797">
    <property type="entry name" value="HTH-TYPE TRANSCRIPTIONAL REGULATOR"/>
    <property type="match status" value="1"/>
</dbReference>
<reference evidence="3 4" key="1">
    <citation type="submission" date="2019-02" db="EMBL/GenBank/DDBJ databases">
        <title>Deep-cultivation of Planctomycetes and their phenomic and genomic characterization uncovers novel biology.</title>
        <authorList>
            <person name="Wiegand S."/>
            <person name="Jogler M."/>
            <person name="Boedeker C."/>
            <person name="Pinto D."/>
            <person name="Vollmers J."/>
            <person name="Rivas-Marin E."/>
            <person name="Kohn T."/>
            <person name="Peeters S.H."/>
            <person name="Heuer A."/>
            <person name="Rast P."/>
            <person name="Oberbeckmann S."/>
            <person name="Bunk B."/>
            <person name="Jeske O."/>
            <person name="Meyerdierks A."/>
            <person name="Storesund J.E."/>
            <person name="Kallscheuer N."/>
            <person name="Luecker S."/>
            <person name="Lage O.M."/>
            <person name="Pohl T."/>
            <person name="Merkel B.J."/>
            <person name="Hornburger P."/>
            <person name="Mueller R.-W."/>
            <person name="Bruemmer F."/>
            <person name="Labrenz M."/>
            <person name="Spormann A.M."/>
            <person name="Op den Camp H."/>
            <person name="Overmann J."/>
            <person name="Amann R."/>
            <person name="Jetten M.S.M."/>
            <person name="Mascher T."/>
            <person name="Medema M.H."/>
            <person name="Devos D.P."/>
            <person name="Kaster A.-K."/>
            <person name="Ovreas L."/>
            <person name="Rohde M."/>
            <person name="Galperin M.Y."/>
            <person name="Jogler C."/>
        </authorList>
    </citation>
    <scope>NUCLEOTIDE SEQUENCE [LARGE SCALE GENOMIC DNA]</scope>
    <source>
        <strain evidence="3 4">Pan181</strain>
    </source>
</reference>
<dbReference type="OrthoDB" id="9814553at2"/>
<dbReference type="Gene3D" id="1.10.260.40">
    <property type="entry name" value="lambda repressor-like DNA-binding domains"/>
    <property type="match status" value="1"/>
</dbReference>
<protein>
    <submittedName>
        <fullName evidence="3">HTH-type transcriptional regulator PuuR</fullName>
    </submittedName>
</protein>
<dbReference type="InterPro" id="IPR010982">
    <property type="entry name" value="Lambda_DNA-bd_dom_sf"/>
</dbReference>
<dbReference type="PROSITE" id="PS50943">
    <property type="entry name" value="HTH_CROC1"/>
    <property type="match status" value="1"/>
</dbReference>
<evidence type="ECO:0000313" key="3">
    <source>
        <dbReference type="EMBL" id="QDU55042.1"/>
    </source>
</evidence>
<dbReference type="AlphaFoldDB" id="A0A518AJY4"/>
<dbReference type="PANTHER" id="PTHR46797:SF1">
    <property type="entry name" value="METHYLPHOSPHONATE SYNTHASE"/>
    <property type="match status" value="1"/>
</dbReference>
<accession>A0A518AJY4</accession>
<dbReference type="InterPro" id="IPR001387">
    <property type="entry name" value="Cro/C1-type_HTH"/>
</dbReference>
<name>A0A518AJY4_9BACT</name>
<dbReference type="InterPro" id="IPR011051">
    <property type="entry name" value="RmlC_Cupin_sf"/>
</dbReference>
<dbReference type="Proteomes" id="UP000315750">
    <property type="component" value="Chromosome"/>
</dbReference>
<proteinExistence type="predicted"/>
<dbReference type="GO" id="GO:0003700">
    <property type="term" value="F:DNA-binding transcription factor activity"/>
    <property type="evidence" value="ECO:0007669"/>
    <property type="project" value="TreeGrafter"/>
</dbReference>
<dbReference type="EMBL" id="CP036278">
    <property type="protein sequence ID" value="QDU55042.1"/>
    <property type="molecule type" value="Genomic_DNA"/>
</dbReference>
<keyword evidence="4" id="KW-1185">Reference proteome</keyword>
<gene>
    <name evidence="3" type="primary">puuR_1</name>
    <name evidence="3" type="ORF">Pan181_12280</name>
</gene>